<dbReference type="Proteomes" id="UP000839631">
    <property type="component" value="Unassembled WGS sequence"/>
</dbReference>
<protein>
    <recommendedName>
        <fullName evidence="2">Cystatin domain-containing protein</fullName>
    </recommendedName>
</protein>
<dbReference type="AlphaFoldDB" id="A0A3Z6QS34"/>
<sequence length="95" mass="10387">MTGAWEIDENMKVCELPPGVAEVFAEVFTDVTKPLIGAKYLPVLYVGKQIVSGCNYMFICKQVLSTAHADTHVVKMVIYKPAAGKAEIVSIEQLV</sequence>
<name>A0A3Z6QS34_SALEB</name>
<gene>
    <name evidence="1" type="ORF">D6K54_23995</name>
</gene>
<reference evidence="1" key="1">
    <citation type="submission" date="2018-09" db="EMBL/GenBank/DDBJ databases">
        <authorList>
            <person name="Ashton P.M."/>
            <person name="Dallman T."/>
            <person name="Nair S."/>
            <person name="De Pinna E."/>
            <person name="Peters T."/>
            <person name="Grant K."/>
        </authorList>
    </citation>
    <scope>NUCLEOTIDE SEQUENCE [LARGE SCALE GENOMIC DNA]</scope>
    <source>
        <strain evidence="1">412099</strain>
    </source>
</reference>
<comment type="caution">
    <text evidence="1">The sequence shown here is derived from an EMBL/GenBank/DDBJ whole genome shotgun (WGS) entry which is preliminary data.</text>
</comment>
<proteinExistence type="predicted"/>
<organism evidence="1">
    <name type="scientific">Salmonella enterica subsp. enterica serovar Java</name>
    <dbReference type="NCBI Taxonomy" id="224729"/>
    <lineage>
        <taxon>Bacteria</taxon>
        <taxon>Pseudomonadati</taxon>
        <taxon>Pseudomonadota</taxon>
        <taxon>Gammaproteobacteria</taxon>
        <taxon>Enterobacterales</taxon>
        <taxon>Enterobacteriaceae</taxon>
        <taxon>Salmonella</taxon>
    </lineage>
</organism>
<evidence type="ECO:0008006" key="2">
    <source>
        <dbReference type="Google" id="ProtNLM"/>
    </source>
</evidence>
<dbReference type="EMBL" id="AAAGSE010000051">
    <property type="protein sequence ID" value="EAC0789739.1"/>
    <property type="molecule type" value="Genomic_DNA"/>
</dbReference>
<accession>A0A3Z6QS34</accession>
<evidence type="ECO:0000313" key="1">
    <source>
        <dbReference type="EMBL" id="EAC0789739.1"/>
    </source>
</evidence>